<dbReference type="Proteomes" id="UP000198607">
    <property type="component" value="Unassembled WGS sequence"/>
</dbReference>
<dbReference type="Gene3D" id="3.20.20.80">
    <property type="entry name" value="Glycosidases"/>
    <property type="match status" value="1"/>
</dbReference>
<evidence type="ECO:0000256" key="5">
    <source>
        <dbReference type="ARBA" id="ARBA00022676"/>
    </source>
</evidence>
<evidence type="ECO:0000256" key="4">
    <source>
        <dbReference type="ARBA" id="ARBA00020295"/>
    </source>
</evidence>
<accession>A0A1G8MHU4</accession>
<dbReference type="NCBIfam" id="NF011080">
    <property type="entry name" value="PRK14508.1-3"/>
    <property type="match status" value="1"/>
</dbReference>
<reference evidence="11 12" key="1">
    <citation type="submission" date="2016-10" db="EMBL/GenBank/DDBJ databases">
        <authorList>
            <person name="de Groot N.N."/>
        </authorList>
    </citation>
    <scope>NUCLEOTIDE SEQUENCE [LARGE SCALE GENOMIC DNA]</scope>
    <source>
        <strain evidence="11 12">DSM 5885</strain>
    </source>
</reference>
<dbReference type="InterPro" id="IPR017853">
    <property type="entry name" value="GH"/>
</dbReference>
<sequence>MPGKRYGGILLHPTSLPGPHGSGDLGPSARHFIDWLVSAKQTLWQVLPLGGIGPGNSPYMSPSAFAGNELLIDLTQLRDAGWLTAIDIEPDPLFREDRVNYPAIQRFRMSRLRLAAERFFAEGHPDSHNGFDQFCSHHEDWLDDYALFRALDRNHGGIDRVWQHWPAPIAQRKPKALRDAALSLADECRFWKFCQWCFNTQWLAVKRYANDRGIKIVGDIPIFVSPHSADVWAHQKLFDLDDKGYPRVIAGVPPDYFSETGQRWGNPLYRWPEHARDGYRWWCARLRAMLSLCDIVRIDHFRGFESYWEIPAHSDTAINGCWKPGPGLNFFNAIRPILAGTDGPSADALRIIAEDLGIITAPVNALRTAAGFPGMRILQFAFDGKSDNLYQPHNFAPNTVVYTGTHDNDTTVGWWRTLEPAMQDHVRRYLGISGETIQWDLIRAATASVAVAAIVPMQDVLGLTSEDRMNQPGQPEGFWEWRFTWRQVESWHAERLAELATLYGRTADAPIPSF</sequence>
<comment type="similarity">
    <text evidence="2 10">Belongs to the disproportionating enzyme family.</text>
</comment>
<dbReference type="Pfam" id="PF02446">
    <property type="entry name" value="Glyco_hydro_77"/>
    <property type="match status" value="1"/>
</dbReference>
<evidence type="ECO:0000313" key="12">
    <source>
        <dbReference type="Proteomes" id="UP000198607"/>
    </source>
</evidence>
<evidence type="ECO:0000313" key="11">
    <source>
        <dbReference type="EMBL" id="SDI67531.1"/>
    </source>
</evidence>
<evidence type="ECO:0000256" key="7">
    <source>
        <dbReference type="ARBA" id="ARBA00023277"/>
    </source>
</evidence>
<evidence type="ECO:0000256" key="2">
    <source>
        <dbReference type="ARBA" id="ARBA00005684"/>
    </source>
</evidence>
<dbReference type="STRING" id="83767.SAMN05660652_03847"/>
<dbReference type="AlphaFoldDB" id="A0A1G8MHU4"/>
<dbReference type="GO" id="GO:0005975">
    <property type="term" value="P:carbohydrate metabolic process"/>
    <property type="evidence" value="ECO:0007669"/>
    <property type="project" value="InterPro"/>
</dbReference>
<organism evidence="11 12">
    <name type="scientific">Propionivibrio dicarboxylicus</name>
    <dbReference type="NCBI Taxonomy" id="83767"/>
    <lineage>
        <taxon>Bacteria</taxon>
        <taxon>Pseudomonadati</taxon>
        <taxon>Pseudomonadota</taxon>
        <taxon>Betaproteobacteria</taxon>
        <taxon>Rhodocyclales</taxon>
        <taxon>Rhodocyclaceae</taxon>
        <taxon>Propionivibrio</taxon>
    </lineage>
</organism>
<name>A0A1G8MHU4_9RHOO</name>
<dbReference type="SUPFAM" id="SSF51445">
    <property type="entry name" value="(Trans)glycosidases"/>
    <property type="match status" value="1"/>
</dbReference>
<keyword evidence="7 10" id="KW-0119">Carbohydrate metabolism</keyword>
<evidence type="ECO:0000256" key="3">
    <source>
        <dbReference type="ARBA" id="ARBA00012560"/>
    </source>
</evidence>
<comment type="catalytic activity">
    <reaction evidence="1 10">
        <text>Transfers a segment of a (1-&gt;4)-alpha-D-glucan to a new position in an acceptor, which may be glucose or a (1-&gt;4)-alpha-D-glucan.</text>
        <dbReference type="EC" id="2.4.1.25"/>
    </reaction>
</comment>
<keyword evidence="12" id="KW-1185">Reference proteome</keyword>
<protein>
    <recommendedName>
        <fullName evidence="4 10">4-alpha-glucanotransferase</fullName>
        <ecNumber evidence="3 10">2.4.1.25</ecNumber>
    </recommendedName>
    <alternativeName>
        <fullName evidence="8 10">Amylomaltase</fullName>
    </alternativeName>
    <alternativeName>
        <fullName evidence="9 10">Disproportionating enzyme</fullName>
    </alternativeName>
</protein>
<dbReference type="OrthoDB" id="9761577at2"/>
<dbReference type="InterPro" id="IPR003385">
    <property type="entry name" value="Glyco_hydro_77"/>
</dbReference>
<evidence type="ECO:0000256" key="1">
    <source>
        <dbReference type="ARBA" id="ARBA00000439"/>
    </source>
</evidence>
<keyword evidence="5 10" id="KW-0328">Glycosyltransferase</keyword>
<dbReference type="EMBL" id="FNCY01000025">
    <property type="protein sequence ID" value="SDI67531.1"/>
    <property type="molecule type" value="Genomic_DNA"/>
</dbReference>
<dbReference type="EC" id="2.4.1.25" evidence="3 10"/>
<dbReference type="GO" id="GO:0004134">
    <property type="term" value="F:4-alpha-glucanotransferase activity"/>
    <property type="evidence" value="ECO:0007669"/>
    <property type="project" value="UniProtKB-EC"/>
</dbReference>
<keyword evidence="6 10" id="KW-0808">Transferase</keyword>
<evidence type="ECO:0000256" key="6">
    <source>
        <dbReference type="ARBA" id="ARBA00022679"/>
    </source>
</evidence>
<proteinExistence type="inferred from homology"/>
<evidence type="ECO:0000256" key="10">
    <source>
        <dbReference type="RuleBase" id="RU361207"/>
    </source>
</evidence>
<dbReference type="NCBIfam" id="TIGR00217">
    <property type="entry name" value="malQ"/>
    <property type="match status" value="1"/>
</dbReference>
<dbReference type="PANTHER" id="PTHR32438:SF5">
    <property type="entry name" value="4-ALPHA-GLUCANOTRANSFERASE DPE1, CHLOROPLASTIC_AMYLOPLASTIC"/>
    <property type="match status" value="1"/>
</dbReference>
<dbReference type="PANTHER" id="PTHR32438">
    <property type="entry name" value="4-ALPHA-GLUCANOTRANSFERASE DPE1, CHLOROPLASTIC/AMYLOPLASTIC"/>
    <property type="match status" value="1"/>
</dbReference>
<dbReference type="RefSeq" id="WP_091940192.1">
    <property type="nucleotide sequence ID" value="NZ_FNCY01000025.1"/>
</dbReference>
<evidence type="ECO:0000256" key="8">
    <source>
        <dbReference type="ARBA" id="ARBA00031423"/>
    </source>
</evidence>
<evidence type="ECO:0000256" key="9">
    <source>
        <dbReference type="ARBA" id="ARBA00031501"/>
    </source>
</evidence>
<gene>
    <name evidence="11" type="ORF">SAMN05660652_03847</name>
</gene>